<protein>
    <submittedName>
        <fullName evidence="1">Uncharacterized protein</fullName>
    </submittedName>
</protein>
<sequence length="105" mass="12033">MLLLVLLVKKRDENHGCDYEIKQTVVFNSQTETCFNDNTLDPPSPVSTLHYCLCCAPKSTVCPRSQLFISTLGLKSLCCTKEMQSWDHIAEPLVMTFIWKFLRAF</sequence>
<evidence type="ECO:0000313" key="1">
    <source>
        <dbReference type="EMBL" id="MBA4620619.1"/>
    </source>
</evidence>
<dbReference type="EMBL" id="GISG01031137">
    <property type="protein sequence ID" value="MBA4620619.1"/>
    <property type="molecule type" value="Transcribed_RNA"/>
</dbReference>
<reference evidence="1" key="2">
    <citation type="submission" date="2020-07" db="EMBL/GenBank/DDBJ databases">
        <authorList>
            <person name="Vera ALvarez R."/>
            <person name="Arias-Moreno D.M."/>
            <person name="Jimenez-Jacinto V."/>
            <person name="Jimenez-Bremont J.F."/>
            <person name="Swaminathan K."/>
            <person name="Moose S.P."/>
            <person name="Guerrero-Gonzalez M.L."/>
            <person name="Marino-Ramirez L."/>
            <person name="Landsman D."/>
            <person name="Rodriguez-Kessler M."/>
            <person name="Delgado-Sanchez P."/>
        </authorList>
    </citation>
    <scope>NUCLEOTIDE SEQUENCE</scope>
    <source>
        <tissue evidence="1">Cladode</tissue>
    </source>
</reference>
<reference evidence="1" key="1">
    <citation type="journal article" date="2013" name="J. Plant Res.">
        <title>Effect of fungi and light on seed germination of three Opuntia species from semiarid lands of central Mexico.</title>
        <authorList>
            <person name="Delgado-Sanchez P."/>
            <person name="Jimenez-Bremont J.F."/>
            <person name="Guerrero-Gonzalez Mde L."/>
            <person name="Flores J."/>
        </authorList>
    </citation>
    <scope>NUCLEOTIDE SEQUENCE</scope>
    <source>
        <tissue evidence="1">Cladode</tissue>
    </source>
</reference>
<dbReference type="AlphaFoldDB" id="A0A7C8YKG7"/>
<organism evidence="1">
    <name type="scientific">Opuntia streptacantha</name>
    <name type="common">Prickly pear cactus</name>
    <name type="synonym">Opuntia cardona</name>
    <dbReference type="NCBI Taxonomy" id="393608"/>
    <lineage>
        <taxon>Eukaryota</taxon>
        <taxon>Viridiplantae</taxon>
        <taxon>Streptophyta</taxon>
        <taxon>Embryophyta</taxon>
        <taxon>Tracheophyta</taxon>
        <taxon>Spermatophyta</taxon>
        <taxon>Magnoliopsida</taxon>
        <taxon>eudicotyledons</taxon>
        <taxon>Gunneridae</taxon>
        <taxon>Pentapetalae</taxon>
        <taxon>Caryophyllales</taxon>
        <taxon>Cactineae</taxon>
        <taxon>Cactaceae</taxon>
        <taxon>Opuntioideae</taxon>
        <taxon>Opuntia</taxon>
    </lineage>
</organism>
<name>A0A7C8YKG7_OPUST</name>
<accession>A0A7C8YKG7</accession>
<proteinExistence type="predicted"/>